<dbReference type="AlphaFoldDB" id="A0A4Y9QUL0"/>
<feature type="region of interest" description="Disordered" evidence="1">
    <location>
        <begin position="1"/>
        <end position="92"/>
    </location>
</feature>
<comment type="caution">
    <text evidence="2">The sequence shown here is derived from an EMBL/GenBank/DDBJ whole genome shotgun (WGS) entry which is preliminary data.</text>
</comment>
<dbReference type="Proteomes" id="UP000298127">
    <property type="component" value="Unassembled WGS sequence"/>
</dbReference>
<evidence type="ECO:0000313" key="2">
    <source>
        <dbReference type="EMBL" id="TFV95388.1"/>
    </source>
</evidence>
<keyword evidence="3" id="KW-1185">Reference proteome</keyword>
<gene>
    <name evidence="2" type="ORF">E4M00_15190</name>
</gene>
<evidence type="ECO:0000256" key="1">
    <source>
        <dbReference type="SAM" id="MobiDB-lite"/>
    </source>
</evidence>
<evidence type="ECO:0000313" key="3">
    <source>
        <dbReference type="Proteomes" id="UP000298127"/>
    </source>
</evidence>
<dbReference type="EMBL" id="SPQZ01000006">
    <property type="protein sequence ID" value="TFV95388.1"/>
    <property type="molecule type" value="Genomic_DNA"/>
</dbReference>
<sequence>MADQGGLGDETKDYSDADKSASPNAAGFAMPGAASEAVGVAGDDGGDGAGEYTADESTADVDNRRAGTDDSTDAADDQIGAADSAVNGSVGL</sequence>
<feature type="compositionally biased region" description="Low complexity" evidence="1">
    <location>
        <begin position="32"/>
        <end position="41"/>
    </location>
</feature>
<name>A0A4Y9QUL0_9MICO</name>
<dbReference type="RefSeq" id="WP_135121329.1">
    <property type="nucleotide sequence ID" value="NZ_SPQZ01000006.1"/>
</dbReference>
<protein>
    <submittedName>
        <fullName evidence="2">Uncharacterized protein</fullName>
    </submittedName>
</protein>
<proteinExistence type="predicted"/>
<feature type="compositionally biased region" description="Basic and acidic residues" evidence="1">
    <location>
        <begin position="9"/>
        <end position="19"/>
    </location>
</feature>
<accession>A0A4Y9QUL0</accession>
<reference evidence="2 3" key="1">
    <citation type="journal article" date="2018" name="J. Microbiol.">
        <title>Leifsonia flava sp. nov., a novel actinobacterium isolated from the rhizosphere of Aquilegia viridiflora.</title>
        <authorList>
            <person name="Cai Y."/>
            <person name="Tao W.Z."/>
            <person name="Ma Y.J."/>
            <person name="Cheng J."/>
            <person name="Zhang M.Y."/>
            <person name="Zhang Y.X."/>
        </authorList>
    </citation>
    <scope>NUCLEOTIDE SEQUENCE [LARGE SCALE GENOMIC DNA]</scope>
    <source>
        <strain evidence="2 3">SYP-B2174</strain>
    </source>
</reference>
<organism evidence="2 3">
    <name type="scientific">Orlajensenia leifsoniae</name>
    <dbReference type="NCBI Taxonomy" id="2561933"/>
    <lineage>
        <taxon>Bacteria</taxon>
        <taxon>Bacillati</taxon>
        <taxon>Actinomycetota</taxon>
        <taxon>Actinomycetes</taxon>
        <taxon>Micrococcales</taxon>
        <taxon>Microbacteriaceae</taxon>
        <taxon>Orlajensenia</taxon>
    </lineage>
</organism>